<feature type="region of interest" description="Disordered" evidence="1">
    <location>
        <begin position="1"/>
        <end position="34"/>
    </location>
</feature>
<name>A0A1M5KVC1_9BRAD</name>
<evidence type="ECO:0000256" key="1">
    <source>
        <dbReference type="SAM" id="MobiDB-lite"/>
    </source>
</evidence>
<reference evidence="2 3" key="1">
    <citation type="submission" date="2016-11" db="EMBL/GenBank/DDBJ databases">
        <authorList>
            <person name="Jaros S."/>
            <person name="Januszkiewicz K."/>
            <person name="Wedrychowicz H."/>
        </authorList>
    </citation>
    <scope>NUCLEOTIDE SEQUENCE [LARGE SCALE GENOMIC DNA]</scope>
    <source>
        <strain evidence="2 3">GAS242</strain>
    </source>
</reference>
<proteinExistence type="predicted"/>
<organism evidence="2 3">
    <name type="scientific">Bradyrhizobium erythrophlei</name>
    <dbReference type="NCBI Taxonomy" id="1437360"/>
    <lineage>
        <taxon>Bacteria</taxon>
        <taxon>Pseudomonadati</taxon>
        <taxon>Pseudomonadota</taxon>
        <taxon>Alphaproteobacteria</taxon>
        <taxon>Hyphomicrobiales</taxon>
        <taxon>Nitrobacteraceae</taxon>
        <taxon>Bradyrhizobium</taxon>
    </lineage>
</organism>
<dbReference type="AlphaFoldDB" id="A0A1M5KVC1"/>
<gene>
    <name evidence="2" type="ORF">SAMN05444169_3087</name>
</gene>
<sequence>MGVFQPAQCQNESENLLRHPPPPTPPHRFAGGGEKKNVLAHVRWIALAPATAWLPRDKALQGASHTV</sequence>
<protein>
    <submittedName>
        <fullName evidence="2">Uncharacterized protein</fullName>
    </submittedName>
</protein>
<evidence type="ECO:0000313" key="3">
    <source>
        <dbReference type="Proteomes" id="UP000190675"/>
    </source>
</evidence>
<dbReference type="Proteomes" id="UP000190675">
    <property type="component" value="Chromosome I"/>
</dbReference>
<evidence type="ECO:0000313" key="2">
    <source>
        <dbReference type="EMBL" id="SHG56676.1"/>
    </source>
</evidence>
<accession>A0A1M5KVC1</accession>
<dbReference type="EMBL" id="LT670818">
    <property type="protein sequence ID" value="SHG56676.1"/>
    <property type="molecule type" value="Genomic_DNA"/>
</dbReference>